<keyword evidence="1" id="KW-0472">Membrane</keyword>
<organism evidence="2">
    <name type="scientific">Singhiella simplex</name>
    <dbReference type="NCBI Taxonomy" id="1608328"/>
    <lineage>
        <taxon>Eukaryota</taxon>
        <taxon>Metazoa</taxon>
        <taxon>Ecdysozoa</taxon>
        <taxon>Arthropoda</taxon>
        <taxon>Hexapoda</taxon>
        <taxon>Insecta</taxon>
        <taxon>Pterygota</taxon>
        <taxon>Neoptera</taxon>
        <taxon>Paraneoptera</taxon>
        <taxon>Hemiptera</taxon>
        <taxon>Sternorrhyncha</taxon>
        <taxon>Aleyrodoidea</taxon>
        <taxon>Aleyrodidae</taxon>
        <taxon>Aleyrodinae</taxon>
        <taxon>Singhiella</taxon>
    </lineage>
</organism>
<proteinExistence type="predicted"/>
<gene>
    <name evidence="2" type="primary">ND4L</name>
    <name evidence="2" type="ORF">MTSISI_0007</name>
</gene>
<dbReference type="Gene3D" id="1.10.287.3510">
    <property type="match status" value="1"/>
</dbReference>
<evidence type="ECO:0000256" key="1">
    <source>
        <dbReference type="SAM" id="Phobius"/>
    </source>
</evidence>
<feature type="transmembrane region" description="Helical" evidence="1">
    <location>
        <begin position="23"/>
        <end position="42"/>
    </location>
</feature>
<sequence>MPNYLIIPALAVITSFIHNKSHLLTSLILIEFMEVITITGMFDMTSKNLMENFAVIYFLIILMVESVLGMSLMINMVRTHGNDLIKSSMIVK</sequence>
<evidence type="ECO:0000313" key="2">
    <source>
        <dbReference type="EMBL" id="CAD5105739.1"/>
    </source>
</evidence>
<protein>
    <submittedName>
        <fullName evidence="2">NADH dehydrogenase subunit 4L</fullName>
    </submittedName>
</protein>
<keyword evidence="2" id="KW-0496">Mitochondrion</keyword>
<accession>A0A7G2CUB6</accession>
<keyword evidence="1" id="KW-0812">Transmembrane</keyword>
<name>A0A7G2CUB6_9HEMI</name>
<keyword evidence="1" id="KW-1133">Transmembrane helix</keyword>
<geneLocation type="mitochondrion" evidence="2"/>
<dbReference type="AlphaFoldDB" id="A0A7G2CUB6"/>
<dbReference type="EMBL" id="LR877885">
    <property type="protein sequence ID" value="CAD5105739.1"/>
    <property type="molecule type" value="Genomic_DNA"/>
</dbReference>
<feature type="transmembrane region" description="Helical" evidence="1">
    <location>
        <begin position="54"/>
        <end position="77"/>
    </location>
</feature>
<reference evidence="2" key="1">
    <citation type="submission" date="2020-08" db="EMBL/GenBank/DDBJ databases">
        <authorList>
            <person name="Santos-Garcia D."/>
            <person name="Santos-Garcia D."/>
            <person name="Santos-Garcia D."/>
        </authorList>
    </citation>
    <scope>NUCLEOTIDE SEQUENCE [LARGE SCALE GENOMIC DNA]</scope>
</reference>